<sequence length="343" mass="36826">MKNEGQMKSYKWKSMLIGVCLAAALIVSGCGGGGNAGNGNANAGAGSNPPVSEEPPAATPEGKVDQELLDRLQAALKDAADASVVTAFITEHISVANQATADAMLRALHAYYDANLEAAQQAFFEDGVQEALLAEQWPITEEAAASIKDEAAKKLALGAFKGGYKLETVEGSIYPIVDYGYQKRFGEQLSEPMNAYIGLKAAESDKATVKDGGLVIAWDELAARALEAEQYLDKYKDSPEREEVLSLYVDRYLAMYVNGQINSPIYDRETMKLLDEVKASYMKTVADAADSVTGQLVAKFLTALAETDERVAELKDGEAVDLPAVKPFRDGLADEARKLLAQP</sequence>
<comment type="caution">
    <text evidence="3">The sequence shown here is derived from an EMBL/GenBank/DDBJ whole genome shotgun (WGS) entry which is preliminary data.</text>
</comment>
<reference evidence="3" key="1">
    <citation type="submission" date="2020-09" db="EMBL/GenBank/DDBJ databases">
        <title>A novel bacterium of genus Paenibacillus, isolated from South China Sea.</title>
        <authorList>
            <person name="Huang H."/>
            <person name="Mo K."/>
            <person name="Hu Y."/>
        </authorList>
    </citation>
    <scope>NUCLEOTIDE SEQUENCE</scope>
    <source>
        <strain evidence="3">IB182493</strain>
    </source>
</reference>
<protein>
    <recommendedName>
        <fullName evidence="5">Lipoprotein</fullName>
    </recommendedName>
</protein>
<dbReference type="Proteomes" id="UP000632125">
    <property type="component" value="Unassembled WGS sequence"/>
</dbReference>
<dbReference type="EMBL" id="JACXIY010000003">
    <property type="protein sequence ID" value="MBD2867608.1"/>
    <property type="molecule type" value="Genomic_DNA"/>
</dbReference>
<feature type="region of interest" description="Disordered" evidence="1">
    <location>
        <begin position="41"/>
        <end position="62"/>
    </location>
</feature>
<evidence type="ECO:0000313" key="3">
    <source>
        <dbReference type="EMBL" id="MBD2867608.1"/>
    </source>
</evidence>
<feature type="chain" id="PRO_5036920280" description="Lipoprotein" evidence="2">
    <location>
        <begin position="37"/>
        <end position="343"/>
    </location>
</feature>
<feature type="signal peptide" evidence="2">
    <location>
        <begin position="1"/>
        <end position="36"/>
    </location>
</feature>
<name>A0A927CJ72_9BACL</name>
<gene>
    <name evidence="3" type="ORF">IDH41_03390</name>
</gene>
<dbReference type="PROSITE" id="PS51257">
    <property type="entry name" value="PROKAR_LIPOPROTEIN"/>
    <property type="match status" value="1"/>
</dbReference>
<dbReference type="RefSeq" id="WP_190858299.1">
    <property type="nucleotide sequence ID" value="NZ_JACXIY010000003.1"/>
</dbReference>
<keyword evidence="4" id="KW-1185">Reference proteome</keyword>
<evidence type="ECO:0000256" key="1">
    <source>
        <dbReference type="SAM" id="MobiDB-lite"/>
    </source>
</evidence>
<evidence type="ECO:0000313" key="4">
    <source>
        <dbReference type="Proteomes" id="UP000632125"/>
    </source>
</evidence>
<accession>A0A927CJ72</accession>
<proteinExistence type="predicted"/>
<organism evidence="3 4">
    <name type="scientific">Paenibacillus arenilitoris</name>
    <dbReference type="NCBI Taxonomy" id="2772299"/>
    <lineage>
        <taxon>Bacteria</taxon>
        <taxon>Bacillati</taxon>
        <taxon>Bacillota</taxon>
        <taxon>Bacilli</taxon>
        <taxon>Bacillales</taxon>
        <taxon>Paenibacillaceae</taxon>
        <taxon>Paenibacillus</taxon>
    </lineage>
</organism>
<evidence type="ECO:0000256" key="2">
    <source>
        <dbReference type="SAM" id="SignalP"/>
    </source>
</evidence>
<keyword evidence="2" id="KW-0732">Signal</keyword>
<dbReference type="AlphaFoldDB" id="A0A927CJ72"/>
<evidence type="ECO:0008006" key="5">
    <source>
        <dbReference type="Google" id="ProtNLM"/>
    </source>
</evidence>